<protein>
    <recommendedName>
        <fullName evidence="8">Magnesium transport protein CorA</fullName>
    </recommendedName>
</protein>
<dbReference type="InterPro" id="IPR045863">
    <property type="entry name" value="CorA_TM1_TM2"/>
</dbReference>
<keyword evidence="8" id="KW-0460">Magnesium</keyword>
<evidence type="ECO:0000313" key="9">
    <source>
        <dbReference type="EMBL" id="QVI23582.1"/>
    </source>
</evidence>
<keyword evidence="5 8" id="KW-0812">Transmembrane</keyword>
<dbReference type="Pfam" id="PF01544">
    <property type="entry name" value="CorA"/>
    <property type="match status" value="1"/>
</dbReference>
<evidence type="ECO:0000256" key="4">
    <source>
        <dbReference type="ARBA" id="ARBA00022475"/>
    </source>
</evidence>
<dbReference type="PANTHER" id="PTHR46494:SF1">
    <property type="entry name" value="CORA FAMILY METAL ION TRANSPORTER (EUROFUNG)"/>
    <property type="match status" value="1"/>
</dbReference>
<dbReference type="Gene3D" id="3.30.460.20">
    <property type="entry name" value="CorA soluble domain-like"/>
    <property type="match status" value="1"/>
</dbReference>
<dbReference type="NCBIfam" id="TIGR00383">
    <property type="entry name" value="corA"/>
    <property type="match status" value="1"/>
</dbReference>
<evidence type="ECO:0000256" key="7">
    <source>
        <dbReference type="ARBA" id="ARBA00023136"/>
    </source>
</evidence>
<evidence type="ECO:0000256" key="3">
    <source>
        <dbReference type="ARBA" id="ARBA00022448"/>
    </source>
</evidence>
<keyword evidence="7 8" id="KW-0472">Membrane</keyword>
<dbReference type="InterPro" id="IPR002523">
    <property type="entry name" value="MgTranspt_CorA/ZnTranspt_ZntB"/>
</dbReference>
<dbReference type="Gene3D" id="1.20.58.340">
    <property type="entry name" value="Magnesium transport protein CorA, transmembrane region"/>
    <property type="match status" value="2"/>
</dbReference>
<dbReference type="Proteomes" id="UP000683310">
    <property type="component" value="Chromosome"/>
</dbReference>
<keyword evidence="10" id="KW-1185">Reference proteome</keyword>
<dbReference type="PANTHER" id="PTHR46494">
    <property type="entry name" value="CORA FAMILY METAL ION TRANSPORTER (EUROFUNG)"/>
    <property type="match status" value="1"/>
</dbReference>
<sequence>MAGTISIGDVSSIPPLSSFHWPGRSGERPVATPSKHGRIVDCAVYVDGLRLWDQCTYKNALAEVRERGQGFVWLGLLEPGMELMADVAETFGLHSLAAEDAVKARQRPKLERYDDVLFLVLRTVQYLEHELNSVAEIVDTGEIMVFTGPDFVITVRHGEHGELGGLRKALEAEPAQLALGPGAVLHAVADQVVDTYVAVTADIEEDVDAMEEEVFTPANKLQIEAIYQLKREVVELRRAVKPLALPLQVLTHDTTLPLPKEIRRYLRDVADHHTAVTEQILDFNESLSALINAALAKVSVQQNMDMRKISAWAAMAAVPTAIAGIYGMNFDFIPELRWHYGYPIVIGVMVLLCTGLYANFRRNKWL</sequence>
<keyword evidence="6 8" id="KW-1133">Transmembrane helix</keyword>
<keyword evidence="8" id="KW-0406">Ion transport</keyword>
<proteinExistence type="inferred from homology"/>
<dbReference type="InterPro" id="IPR045861">
    <property type="entry name" value="CorA_cytoplasmic_dom"/>
</dbReference>
<evidence type="ECO:0000256" key="6">
    <source>
        <dbReference type="ARBA" id="ARBA00022989"/>
    </source>
</evidence>
<comment type="similarity">
    <text evidence="2 8">Belongs to the CorA metal ion transporter (MIT) (TC 1.A.35) family.</text>
</comment>
<keyword evidence="3 8" id="KW-0813">Transport</keyword>
<feature type="transmembrane region" description="Helical" evidence="8">
    <location>
        <begin position="340"/>
        <end position="360"/>
    </location>
</feature>
<reference evidence="9 10" key="1">
    <citation type="submission" date="2021-04" db="EMBL/GenBank/DDBJ databases">
        <title>Nocardia tengchongensis.</title>
        <authorList>
            <person name="Zhuang k."/>
            <person name="Ran Y."/>
            <person name="Li W."/>
        </authorList>
    </citation>
    <scope>NUCLEOTIDE SEQUENCE [LARGE SCALE GENOMIC DNA]</scope>
    <source>
        <strain evidence="9 10">CFH S0057</strain>
    </source>
</reference>
<evidence type="ECO:0000256" key="1">
    <source>
        <dbReference type="ARBA" id="ARBA00004651"/>
    </source>
</evidence>
<name>A0ABX8CUP9_9NOCA</name>
<comment type="subcellular location">
    <subcellularLocation>
        <location evidence="1">Cell membrane</location>
        <topology evidence="1">Multi-pass membrane protein</topology>
    </subcellularLocation>
    <subcellularLocation>
        <location evidence="8">Membrane</location>
        <topology evidence="8">Multi-pass membrane protein</topology>
    </subcellularLocation>
</comment>
<evidence type="ECO:0000256" key="2">
    <source>
        <dbReference type="ARBA" id="ARBA00009765"/>
    </source>
</evidence>
<dbReference type="EMBL" id="CP074371">
    <property type="protein sequence ID" value="QVI23582.1"/>
    <property type="molecule type" value="Genomic_DNA"/>
</dbReference>
<dbReference type="SUPFAM" id="SSF144083">
    <property type="entry name" value="Magnesium transport protein CorA, transmembrane region"/>
    <property type="match status" value="1"/>
</dbReference>
<comment type="function">
    <text evidence="8">Mediates influx of magnesium ions.</text>
</comment>
<dbReference type="SUPFAM" id="SSF143865">
    <property type="entry name" value="CorA soluble domain-like"/>
    <property type="match status" value="1"/>
</dbReference>
<gene>
    <name evidence="8 9" type="primary">corA</name>
    <name evidence="9" type="ORF">KHQ06_12345</name>
</gene>
<evidence type="ECO:0000256" key="8">
    <source>
        <dbReference type="RuleBase" id="RU362010"/>
    </source>
</evidence>
<accession>A0ABX8CUP9</accession>
<evidence type="ECO:0000313" key="10">
    <source>
        <dbReference type="Proteomes" id="UP000683310"/>
    </source>
</evidence>
<keyword evidence="4 8" id="KW-1003">Cell membrane</keyword>
<feature type="transmembrane region" description="Helical" evidence="8">
    <location>
        <begin position="309"/>
        <end position="328"/>
    </location>
</feature>
<organism evidence="9 10">
    <name type="scientific">Nocardia tengchongensis</name>
    <dbReference type="NCBI Taxonomy" id="2055889"/>
    <lineage>
        <taxon>Bacteria</taxon>
        <taxon>Bacillati</taxon>
        <taxon>Actinomycetota</taxon>
        <taxon>Actinomycetes</taxon>
        <taxon>Mycobacteriales</taxon>
        <taxon>Nocardiaceae</taxon>
        <taxon>Nocardia</taxon>
    </lineage>
</organism>
<dbReference type="CDD" id="cd12830">
    <property type="entry name" value="MtCorA-like"/>
    <property type="match status" value="1"/>
</dbReference>
<evidence type="ECO:0000256" key="5">
    <source>
        <dbReference type="ARBA" id="ARBA00022692"/>
    </source>
</evidence>
<dbReference type="InterPro" id="IPR004488">
    <property type="entry name" value="Mg/Co-transport_prot_CorA"/>
</dbReference>